<evidence type="ECO:0000313" key="3">
    <source>
        <dbReference type="EMBL" id="QOY86737.1"/>
    </source>
</evidence>
<name>A0A7S7SI80_PALFE</name>
<protein>
    <submittedName>
        <fullName evidence="3">Alginate export family protein</fullName>
    </submittedName>
</protein>
<keyword evidence="4" id="KW-1185">Reference proteome</keyword>
<dbReference type="Pfam" id="PF13372">
    <property type="entry name" value="Alginate_exp"/>
    <property type="match status" value="1"/>
</dbReference>
<dbReference type="EMBL" id="CP063849">
    <property type="protein sequence ID" value="QOY86737.1"/>
    <property type="molecule type" value="Genomic_DNA"/>
</dbReference>
<keyword evidence="1" id="KW-0732">Signal</keyword>
<evidence type="ECO:0000259" key="2">
    <source>
        <dbReference type="Pfam" id="PF13372"/>
    </source>
</evidence>
<evidence type="ECO:0000256" key="1">
    <source>
        <dbReference type="SAM" id="SignalP"/>
    </source>
</evidence>
<proteinExistence type="predicted"/>
<accession>A0A7S7SI80</accession>
<gene>
    <name evidence="3" type="ORF">IRI77_28715</name>
</gene>
<feature type="chain" id="PRO_5032857831" evidence="1">
    <location>
        <begin position="19"/>
        <end position="480"/>
    </location>
</feature>
<feature type="domain" description="Alginate export" evidence="2">
    <location>
        <begin position="119"/>
        <end position="447"/>
    </location>
</feature>
<dbReference type="AlphaFoldDB" id="A0A7S7SI80"/>
<organism evidence="3 4">
    <name type="scientific">Paludibaculum fermentans</name>
    <dbReference type="NCBI Taxonomy" id="1473598"/>
    <lineage>
        <taxon>Bacteria</taxon>
        <taxon>Pseudomonadati</taxon>
        <taxon>Acidobacteriota</taxon>
        <taxon>Terriglobia</taxon>
        <taxon>Bryobacterales</taxon>
        <taxon>Bryobacteraceae</taxon>
        <taxon>Paludibaculum</taxon>
    </lineage>
</organism>
<reference evidence="3 4" key="1">
    <citation type="submission" date="2020-10" db="EMBL/GenBank/DDBJ databases">
        <title>Complete genome sequence of Paludibaculum fermentans P105T, a facultatively anaerobic acidobacterium capable of dissimilatory Fe(III) reduction.</title>
        <authorList>
            <person name="Dedysh S.N."/>
            <person name="Beletsky A.V."/>
            <person name="Kulichevskaya I.S."/>
            <person name="Mardanov A.V."/>
            <person name="Ravin N.V."/>
        </authorList>
    </citation>
    <scope>NUCLEOTIDE SEQUENCE [LARGE SCALE GENOMIC DNA]</scope>
    <source>
        <strain evidence="3 4">P105</strain>
    </source>
</reference>
<sequence>MRYTLLVVSCLWTAAAFGQDPIKVGNVTISGSLRSRTEIWDYFQGAANNDYAFSGNIFKLSFAQTAKKVDWQFELAAPFLLGLPNDAIAPAPQLQLGLGGNYFGANSARRHAAMIFPKQGYLRFKGLFGDKDQSLRVGRFEWMDGGEVTPKDATLAALKRDRVNQRLIGPFGWSHVGRSFDGFEYKASKGAITYSVVSALTTRGAFQVDGWGNLKTGFSYGSATGQVGKGKNVGEWRALAVYYQDWRHVLKTDNRAAAVRLADMNNIRIGTYGGHYLHKIESSAGIFDFMLWGMLQSGKWGRQDHRSNAFDLEAGWQPKVMAKLKPWLMGGVTRTGGDNDPTDNKHGSYFQMLPTPRPYARIPFYNMMNNQDIYGILALRPHKAVTIRSEFHSLSLSNRNDLWYVGGGAFQPWSFGFIGRNTGKAKSLANQWDTSIDWTINKNWSITGFYAYVDGKTAMRAIYPNDQNAQFSYIELNYKF</sequence>
<dbReference type="RefSeq" id="WP_194448406.1">
    <property type="nucleotide sequence ID" value="NZ_CP063849.1"/>
</dbReference>
<dbReference type="InterPro" id="IPR025388">
    <property type="entry name" value="Alginate_export_dom"/>
</dbReference>
<dbReference type="KEGG" id="pfer:IRI77_28715"/>
<dbReference type="Proteomes" id="UP000593892">
    <property type="component" value="Chromosome"/>
</dbReference>
<feature type="signal peptide" evidence="1">
    <location>
        <begin position="1"/>
        <end position="18"/>
    </location>
</feature>
<evidence type="ECO:0000313" key="4">
    <source>
        <dbReference type="Proteomes" id="UP000593892"/>
    </source>
</evidence>